<keyword evidence="6 11" id="KW-0067">ATP-binding</keyword>
<dbReference type="GO" id="GO:0016887">
    <property type="term" value="F:ATP hydrolysis activity"/>
    <property type="evidence" value="ECO:0007669"/>
    <property type="project" value="InterPro"/>
</dbReference>
<evidence type="ECO:0000256" key="2">
    <source>
        <dbReference type="ARBA" id="ARBA00022448"/>
    </source>
</evidence>
<evidence type="ECO:0000313" key="11">
    <source>
        <dbReference type="EMBL" id="RLV50361.1"/>
    </source>
</evidence>
<comment type="caution">
    <text evidence="11">The sequence shown here is derived from an EMBL/GenBank/DDBJ whole genome shotgun (WGS) entry which is preliminary data.</text>
</comment>
<dbReference type="InterPro" id="IPR051120">
    <property type="entry name" value="ABC_AA/LPS_Transport"/>
</dbReference>
<dbReference type="InterPro" id="IPR003593">
    <property type="entry name" value="AAA+_ATPase"/>
</dbReference>
<dbReference type="InterPro" id="IPR027417">
    <property type="entry name" value="P-loop_NTPase"/>
</dbReference>
<dbReference type="InterPro" id="IPR001851">
    <property type="entry name" value="ABC_transp_permease"/>
</dbReference>
<feature type="transmembrane region" description="Helical" evidence="9">
    <location>
        <begin position="247"/>
        <end position="274"/>
    </location>
</feature>
<evidence type="ECO:0000256" key="1">
    <source>
        <dbReference type="ARBA" id="ARBA00004651"/>
    </source>
</evidence>
<accession>A0A3L8P5A3</accession>
<dbReference type="InterPro" id="IPR043428">
    <property type="entry name" value="LivM-like"/>
</dbReference>
<dbReference type="GO" id="GO:0005524">
    <property type="term" value="F:ATP binding"/>
    <property type="evidence" value="ECO:0007669"/>
    <property type="project" value="UniProtKB-KW"/>
</dbReference>
<dbReference type="RefSeq" id="WP_121805016.1">
    <property type="nucleotide sequence ID" value="NZ_RDBE01000002.1"/>
</dbReference>
<dbReference type="Gene3D" id="3.40.50.300">
    <property type="entry name" value="P-loop containing nucleotide triphosphate hydrolases"/>
    <property type="match status" value="1"/>
</dbReference>
<evidence type="ECO:0000259" key="10">
    <source>
        <dbReference type="PROSITE" id="PS50893"/>
    </source>
</evidence>
<keyword evidence="3" id="KW-1003">Cell membrane</keyword>
<dbReference type="SMART" id="SM00382">
    <property type="entry name" value="AAA"/>
    <property type="match status" value="1"/>
</dbReference>
<comment type="subcellular location">
    <subcellularLocation>
        <location evidence="1">Cell membrane</location>
        <topology evidence="1">Multi-pass membrane protein</topology>
    </subcellularLocation>
</comment>
<keyword evidence="8 9" id="KW-0472">Membrane</keyword>
<dbReference type="CDD" id="cd03219">
    <property type="entry name" value="ABC_Mj1267_LivG_branched"/>
    <property type="match status" value="1"/>
</dbReference>
<feature type="domain" description="ABC transporter" evidence="10">
    <location>
        <begin position="346"/>
        <end position="593"/>
    </location>
</feature>
<dbReference type="CDD" id="cd06581">
    <property type="entry name" value="TM_PBP1_LivM_like"/>
    <property type="match status" value="1"/>
</dbReference>
<keyword evidence="4 9" id="KW-0812">Transmembrane</keyword>
<dbReference type="Pfam" id="PF12399">
    <property type="entry name" value="BCA_ABC_TP_C"/>
    <property type="match status" value="1"/>
</dbReference>
<feature type="transmembrane region" description="Helical" evidence="9">
    <location>
        <begin position="162"/>
        <end position="182"/>
    </location>
</feature>
<evidence type="ECO:0000256" key="9">
    <source>
        <dbReference type="SAM" id="Phobius"/>
    </source>
</evidence>
<protein>
    <submittedName>
        <fullName evidence="11">ATP-binding cassette domain-containing protein</fullName>
    </submittedName>
</protein>
<dbReference type="InterPro" id="IPR003439">
    <property type="entry name" value="ABC_transporter-like_ATP-bd"/>
</dbReference>
<dbReference type="EMBL" id="RDBE01000002">
    <property type="protein sequence ID" value="RLV50361.1"/>
    <property type="molecule type" value="Genomic_DNA"/>
</dbReference>
<dbReference type="Pfam" id="PF00005">
    <property type="entry name" value="ABC_tran"/>
    <property type="match status" value="1"/>
</dbReference>
<dbReference type="Pfam" id="PF02653">
    <property type="entry name" value="BPD_transp_2"/>
    <property type="match status" value="1"/>
</dbReference>
<feature type="transmembrane region" description="Helical" evidence="9">
    <location>
        <begin position="36"/>
        <end position="55"/>
    </location>
</feature>
<dbReference type="Proteomes" id="UP000281708">
    <property type="component" value="Unassembled WGS sequence"/>
</dbReference>
<dbReference type="InterPro" id="IPR032823">
    <property type="entry name" value="BCA_ABC_TP_C"/>
</dbReference>
<reference evidence="11 12" key="1">
    <citation type="submission" date="2018-10" db="EMBL/GenBank/DDBJ databases">
        <title>Marmoricola sp. 4Q3S-7 whole genome shotgun sequence.</title>
        <authorList>
            <person name="Li F."/>
        </authorList>
    </citation>
    <scope>NUCLEOTIDE SEQUENCE [LARGE SCALE GENOMIC DNA]</scope>
    <source>
        <strain evidence="11 12">4Q3S-7</strain>
    </source>
</reference>
<feature type="transmembrane region" description="Helical" evidence="9">
    <location>
        <begin position="212"/>
        <end position="235"/>
    </location>
</feature>
<dbReference type="PROSITE" id="PS50893">
    <property type="entry name" value="ABC_TRANSPORTER_2"/>
    <property type="match status" value="1"/>
</dbReference>
<keyword evidence="2" id="KW-0813">Transport</keyword>
<dbReference type="SUPFAM" id="SSF52540">
    <property type="entry name" value="P-loop containing nucleoside triphosphate hydrolases"/>
    <property type="match status" value="1"/>
</dbReference>
<feature type="transmembrane region" description="Helical" evidence="9">
    <location>
        <begin position="62"/>
        <end position="79"/>
    </location>
</feature>
<sequence>MSRRPLTRSIARPALWVVVGVVLLALPYTVGPYPIHVVDVTLVFAVLAIGLGMALGLAGQINLAQIAFFGIGAYVLAIVTTDAGWGFWAAAVVSLLASVVAGLAVGVPALRVQSHYLGIVTLGLALAFTSWVTNSSVTQGANGISNIPVPPLLGVDLSSEYLYYYLELVVFVAGLAFALFVVRTRLGRRMRAMRDDAIAAGALGADVRVLRLLAFTVSSVYGGVAGILYAGLIRYVSPDSFTISTMFLLLAMVVIGGRQSIVGCVLGAVVLSLAREWLTDFATYAQLGYGLVVVLAVVFAPTGLAGLPARLGLGRRRDGAERGALHDFVPGPATAAAVSDAGPADLQVEGIGKTFRGLRALHEVRLSVPAGAIKGVVGPNGSGKTTLLNVVSGLYTPSTGEYAVGGVRATALGPTALSRHGVARTFQNLRLFADLTVRDNVLFALDRSRSAASAEYLVWPVGVVRDERRLRAEAEELLAEFGIADFADLAPRSLPYGIQRRVELARAVATGPRILLLDEPAAGLNGQEVAQLAQIVRTIRDRGVTVVLVEHNMGLVMSLCDEVAVLANGSVIADGTPEQVVADPAVVEAYLGDSSQLRDLVPDQRTIREAAGDDAEEVRA</sequence>
<name>A0A3L8P5A3_9ACTN</name>
<feature type="transmembrane region" description="Helical" evidence="9">
    <location>
        <begin position="12"/>
        <end position="30"/>
    </location>
</feature>
<evidence type="ECO:0000256" key="4">
    <source>
        <dbReference type="ARBA" id="ARBA00022692"/>
    </source>
</evidence>
<evidence type="ECO:0000256" key="5">
    <source>
        <dbReference type="ARBA" id="ARBA00022741"/>
    </source>
</evidence>
<evidence type="ECO:0000256" key="6">
    <source>
        <dbReference type="ARBA" id="ARBA00022840"/>
    </source>
</evidence>
<evidence type="ECO:0000256" key="8">
    <source>
        <dbReference type="ARBA" id="ARBA00023136"/>
    </source>
</evidence>
<organism evidence="11 12">
    <name type="scientific">Nocardioides mangrovicus</name>
    <dbReference type="NCBI Taxonomy" id="2478913"/>
    <lineage>
        <taxon>Bacteria</taxon>
        <taxon>Bacillati</taxon>
        <taxon>Actinomycetota</taxon>
        <taxon>Actinomycetes</taxon>
        <taxon>Propionibacteriales</taxon>
        <taxon>Nocardioidaceae</taxon>
        <taxon>Nocardioides</taxon>
    </lineage>
</organism>
<dbReference type="GO" id="GO:0015658">
    <property type="term" value="F:branched-chain amino acid transmembrane transporter activity"/>
    <property type="evidence" value="ECO:0007669"/>
    <property type="project" value="InterPro"/>
</dbReference>
<dbReference type="AlphaFoldDB" id="A0A3L8P5A3"/>
<feature type="transmembrane region" description="Helical" evidence="9">
    <location>
        <begin position="114"/>
        <end position="132"/>
    </location>
</feature>
<dbReference type="OrthoDB" id="9805514at2"/>
<evidence type="ECO:0000256" key="7">
    <source>
        <dbReference type="ARBA" id="ARBA00022989"/>
    </source>
</evidence>
<feature type="transmembrane region" description="Helical" evidence="9">
    <location>
        <begin position="85"/>
        <end position="107"/>
    </location>
</feature>
<proteinExistence type="predicted"/>
<evidence type="ECO:0000313" key="12">
    <source>
        <dbReference type="Proteomes" id="UP000281708"/>
    </source>
</evidence>
<gene>
    <name evidence="11" type="ORF">D9V37_04735</name>
</gene>
<keyword evidence="7 9" id="KW-1133">Transmembrane helix</keyword>
<dbReference type="PANTHER" id="PTHR45772">
    <property type="entry name" value="CONSERVED COMPONENT OF ABC TRANSPORTER FOR NATURAL AMINO ACIDS-RELATED"/>
    <property type="match status" value="1"/>
</dbReference>
<feature type="transmembrane region" description="Helical" evidence="9">
    <location>
        <begin position="286"/>
        <end position="307"/>
    </location>
</feature>
<evidence type="ECO:0000256" key="3">
    <source>
        <dbReference type="ARBA" id="ARBA00022475"/>
    </source>
</evidence>
<keyword evidence="5" id="KW-0547">Nucleotide-binding</keyword>
<dbReference type="GO" id="GO:0005886">
    <property type="term" value="C:plasma membrane"/>
    <property type="evidence" value="ECO:0007669"/>
    <property type="project" value="UniProtKB-SubCell"/>
</dbReference>
<keyword evidence="12" id="KW-1185">Reference proteome</keyword>